<gene>
    <name evidence="1" type="ORF">P8935_14890</name>
</gene>
<dbReference type="InterPro" id="IPR000671">
    <property type="entry name" value="Peptidase_A31"/>
</dbReference>
<sequence length="155" mass="16821">MTFTARCLILACGNTLREDDGVGPFLAEWAEERWRDDARVRVLCDHQWTPDMAEVIASAETVIFVDCALDQTPGQILLRELSPAGLKPGLVTHHLGAAELLSVAQELYGTRPRRACLFTVGAGSIELGEGLSPAVRDALPDAKDILEVTVRQLLG</sequence>
<dbReference type="InterPro" id="IPR023430">
    <property type="entry name" value="Pept_HybD-like_dom_sf"/>
</dbReference>
<proteinExistence type="predicted"/>
<dbReference type="RefSeq" id="WP_348261086.1">
    <property type="nucleotide sequence ID" value="NZ_CP121196.1"/>
</dbReference>
<evidence type="ECO:0000313" key="1">
    <source>
        <dbReference type="EMBL" id="XBH15853.1"/>
    </source>
</evidence>
<dbReference type="GO" id="GO:0016485">
    <property type="term" value="P:protein processing"/>
    <property type="evidence" value="ECO:0007669"/>
    <property type="project" value="TreeGrafter"/>
</dbReference>
<organism evidence="1">
    <name type="scientific">Telmatobacter sp. DSM 110680</name>
    <dbReference type="NCBI Taxonomy" id="3036704"/>
    <lineage>
        <taxon>Bacteria</taxon>
        <taxon>Pseudomonadati</taxon>
        <taxon>Acidobacteriota</taxon>
        <taxon>Terriglobia</taxon>
        <taxon>Terriglobales</taxon>
        <taxon>Acidobacteriaceae</taxon>
        <taxon>Telmatobacter</taxon>
    </lineage>
</organism>
<dbReference type="AlphaFoldDB" id="A0AAU7DFC5"/>
<accession>A0AAU7DFC5</accession>
<reference evidence="1" key="1">
    <citation type="submission" date="2023-03" db="EMBL/GenBank/DDBJ databases">
        <title>Edaphobacter sp.</title>
        <authorList>
            <person name="Huber K.J."/>
            <person name="Papendorf J."/>
            <person name="Pilke C."/>
            <person name="Bunk B."/>
            <person name="Sproeer C."/>
            <person name="Pester M."/>
        </authorList>
    </citation>
    <scope>NUCLEOTIDE SEQUENCE</scope>
    <source>
        <strain evidence="1">DSM 110680</strain>
    </source>
</reference>
<dbReference type="GO" id="GO:0004175">
    <property type="term" value="F:endopeptidase activity"/>
    <property type="evidence" value="ECO:0007669"/>
    <property type="project" value="TreeGrafter"/>
</dbReference>
<dbReference type="PANTHER" id="PTHR30302">
    <property type="entry name" value="HYDROGENASE 1 MATURATION PROTEASE"/>
    <property type="match status" value="1"/>
</dbReference>
<dbReference type="SUPFAM" id="SSF53163">
    <property type="entry name" value="HybD-like"/>
    <property type="match status" value="1"/>
</dbReference>
<dbReference type="GO" id="GO:0008047">
    <property type="term" value="F:enzyme activator activity"/>
    <property type="evidence" value="ECO:0007669"/>
    <property type="project" value="InterPro"/>
</dbReference>
<dbReference type="NCBIfam" id="TIGR00072">
    <property type="entry name" value="hydrog_prot"/>
    <property type="match status" value="1"/>
</dbReference>
<dbReference type="PANTHER" id="PTHR30302:SF5">
    <property type="entry name" value="SLR1876 PROTEIN"/>
    <property type="match status" value="1"/>
</dbReference>
<dbReference type="Gene3D" id="3.40.50.1450">
    <property type="entry name" value="HybD-like"/>
    <property type="match status" value="1"/>
</dbReference>
<name>A0AAU7DFC5_9BACT</name>
<keyword evidence="1" id="KW-0378">Hydrolase</keyword>
<dbReference type="EMBL" id="CP121196">
    <property type="protein sequence ID" value="XBH15853.1"/>
    <property type="molecule type" value="Genomic_DNA"/>
</dbReference>
<keyword evidence="1" id="KW-0645">Protease</keyword>
<protein>
    <submittedName>
        <fullName evidence="1">Hydrogenase maturation protease</fullName>
    </submittedName>
</protein>